<sequence>MTTPPSPEEIAALVPKIRADSEKLAQRKGWMLNPNTPIADSVIEGLARNKLVRGKRYCPCRLPSGNPDVDKLFICPCRDAEKDVETDGHCHCYFFYMK</sequence>
<dbReference type="RefSeq" id="WP_268925512.1">
    <property type="nucleotide sequence ID" value="NZ_JAPTGB010000021.1"/>
</dbReference>
<dbReference type="PANTHER" id="PTHR35113:SF1">
    <property type="entry name" value="FERREDOXIN-THIOREDOXIN REDUCTASE CATALYTIC CHAIN, CHLOROPLASTIC"/>
    <property type="match status" value="1"/>
</dbReference>
<gene>
    <name evidence="14" type="ORF">O0S10_08835</name>
</gene>
<keyword evidence="15" id="KW-1185">Reference proteome</keyword>
<comment type="catalytic activity">
    <reaction evidence="13">
        <text>[thioredoxin]-disulfide + 2 reduced [2Fe-2S]-[ferredoxin] + 2 H(+) = [thioredoxin]-dithiol + 2 oxidized [2Fe-2S]-[ferredoxin]</text>
        <dbReference type="Rhea" id="RHEA:42336"/>
        <dbReference type="Rhea" id="RHEA-COMP:10000"/>
        <dbReference type="Rhea" id="RHEA-COMP:10001"/>
        <dbReference type="Rhea" id="RHEA-COMP:10698"/>
        <dbReference type="Rhea" id="RHEA-COMP:10700"/>
        <dbReference type="ChEBI" id="CHEBI:15378"/>
        <dbReference type="ChEBI" id="CHEBI:29950"/>
        <dbReference type="ChEBI" id="CHEBI:33737"/>
        <dbReference type="ChEBI" id="CHEBI:33738"/>
        <dbReference type="ChEBI" id="CHEBI:50058"/>
        <dbReference type="EC" id="1.8.7.2"/>
    </reaction>
</comment>
<evidence type="ECO:0000256" key="1">
    <source>
        <dbReference type="ARBA" id="ARBA00001966"/>
    </source>
</evidence>
<keyword evidence="7" id="KW-0560">Oxidoreductase</keyword>
<dbReference type="InterPro" id="IPR004209">
    <property type="entry name" value="FTR_bsu"/>
</dbReference>
<evidence type="ECO:0000256" key="9">
    <source>
        <dbReference type="ARBA" id="ARBA00023014"/>
    </source>
</evidence>
<comment type="cofactor">
    <cofactor evidence="1">
        <name>[4Fe-4S] cluster</name>
        <dbReference type="ChEBI" id="CHEBI:49883"/>
    </cofactor>
</comment>
<keyword evidence="10" id="KW-1015">Disulfide bond</keyword>
<proteinExistence type="inferred from homology"/>
<keyword evidence="5" id="KW-0004">4Fe-4S</keyword>
<keyword evidence="9" id="KW-0411">Iron-sulfur</keyword>
<evidence type="ECO:0000256" key="7">
    <source>
        <dbReference type="ARBA" id="ARBA00023002"/>
    </source>
</evidence>
<protein>
    <recommendedName>
        <fullName evidence="4">ferredoxin:thioredoxin reductase</fullName>
        <ecNumber evidence="4">1.8.7.2</ecNumber>
    </recommendedName>
    <alternativeName>
        <fullName evidence="12">Ferredoxin-thioredoxin reductase subunit B</fullName>
    </alternativeName>
</protein>
<dbReference type="Pfam" id="PF02943">
    <property type="entry name" value="FeThRed_B"/>
    <property type="match status" value="1"/>
</dbReference>
<dbReference type="SUPFAM" id="SSF57662">
    <property type="entry name" value="Ferredoxin thioredoxin reductase (FTR), catalytic beta chain"/>
    <property type="match status" value="1"/>
</dbReference>
<evidence type="ECO:0000256" key="11">
    <source>
        <dbReference type="ARBA" id="ARBA00026011"/>
    </source>
</evidence>
<evidence type="ECO:0000256" key="8">
    <source>
        <dbReference type="ARBA" id="ARBA00023004"/>
    </source>
</evidence>
<dbReference type="EMBL" id="JAPTGB010000021">
    <property type="protein sequence ID" value="MCZ0861322.1"/>
    <property type="molecule type" value="Genomic_DNA"/>
</dbReference>
<evidence type="ECO:0000256" key="2">
    <source>
        <dbReference type="ARBA" id="ARBA00003945"/>
    </source>
</evidence>
<dbReference type="PANTHER" id="PTHR35113">
    <property type="entry name" value="FERREDOXIN-THIOREDOXIN REDUCTASE CATALYTIC CHAIN, CHLOROPLASTIC"/>
    <property type="match status" value="1"/>
</dbReference>
<keyword evidence="8" id="KW-0408">Iron</keyword>
<dbReference type="Gene3D" id="3.90.460.10">
    <property type="entry name" value="Ferredoxin thioredoxin reductase catalytic beta subunit"/>
    <property type="match status" value="1"/>
</dbReference>
<dbReference type="EC" id="1.8.7.2" evidence="4"/>
<comment type="caution">
    <text evidence="14">The sequence shown here is derived from an EMBL/GenBank/DDBJ whole genome shotgun (WGS) entry which is preliminary data.</text>
</comment>
<evidence type="ECO:0000256" key="6">
    <source>
        <dbReference type="ARBA" id="ARBA00022723"/>
    </source>
</evidence>
<evidence type="ECO:0000313" key="15">
    <source>
        <dbReference type="Proteomes" id="UP001141422"/>
    </source>
</evidence>
<evidence type="ECO:0000256" key="13">
    <source>
        <dbReference type="ARBA" id="ARBA00048150"/>
    </source>
</evidence>
<accession>A0ABT4IHU4</accession>
<dbReference type="Proteomes" id="UP001141422">
    <property type="component" value="Unassembled WGS sequence"/>
</dbReference>
<name>A0ABT4IHU4_9EURY</name>
<evidence type="ECO:0000313" key="14">
    <source>
        <dbReference type="EMBL" id="MCZ0861322.1"/>
    </source>
</evidence>
<dbReference type="InterPro" id="IPR036644">
    <property type="entry name" value="FTR_bsu_sf"/>
</dbReference>
<evidence type="ECO:0000256" key="4">
    <source>
        <dbReference type="ARBA" id="ARBA00012358"/>
    </source>
</evidence>
<keyword evidence="6" id="KW-0479">Metal-binding</keyword>
<comment type="similarity">
    <text evidence="3">Belongs to the ferredoxin thioredoxin reductase beta subunit family.</text>
</comment>
<organism evidence="14 15">
    <name type="scientific">Methanocorpusculum petauri</name>
    <dbReference type="NCBI Taxonomy" id="3002863"/>
    <lineage>
        <taxon>Archaea</taxon>
        <taxon>Methanobacteriati</taxon>
        <taxon>Methanobacteriota</taxon>
        <taxon>Stenosarchaea group</taxon>
        <taxon>Methanomicrobia</taxon>
        <taxon>Methanomicrobiales</taxon>
        <taxon>Methanocorpusculaceae</taxon>
        <taxon>Methanocorpusculum</taxon>
    </lineage>
</organism>
<comment type="function">
    <text evidence="2">Catalytic subunit of the ferredoxin-thioredoxin reductase (FTR), which catalyzes the two-electron reduction of thioredoxins by the electrons provided by reduced ferredoxin.</text>
</comment>
<evidence type="ECO:0000256" key="12">
    <source>
        <dbReference type="ARBA" id="ARBA00030295"/>
    </source>
</evidence>
<reference evidence="14" key="1">
    <citation type="submission" date="2022-12" db="EMBL/GenBank/DDBJ databases">
        <title>Isolation and characterisation of novel Methanocorpusculum spp. from native Australian herbivores indicates the genus is ancestrally host-associated.</title>
        <authorList>
            <person name="Volmer J.G."/>
            <person name="Soo R.M."/>
            <person name="Evans P.N."/>
            <person name="Hoedt E.C."/>
            <person name="Astorga Alsina A.L."/>
            <person name="Woodcroft B.J."/>
            <person name="Tyson G.W."/>
            <person name="Hugenholtz P."/>
            <person name="Morrison M."/>
        </authorList>
    </citation>
    <scope>NUCLEOTIDE SEQUENCE</scope>
    <source>
        <strain evidence="14">MG</strain>
    </source>
</reference>
<comment type="subunit">
    <text evidence="11">Heterodimer of subunit A (variable subunit) and subunit B (catalytic subunit). Heterodimeric FTR forms a complex with ferredoxin and thioredoxin.</text>
</comment>
<evidence type="ECO:0000256" key="10">
    <source>
        <dbReference type="ARBA" id="ARBA00023157"/>
    </source>
</evidence>
<evidence type="ECO:0000256" key="5">
    <source>
        <dbReference type="ARBA" id="ARBA00022485"/>
    </source>
</evidence>
<evidence type="ECO:0000256" key="3">
    <source>
        <dbReference type="ARBA" id="ARBA00007941"/>
    </source>
</evidence>